<dbReference type="AlphaFoldDB" id="A0A1G7UQD1"/>
<reference evidence="3" key="1">
    <citation type="submission" date="2016-10" db="EMBL/GenBank/DDBJ databases">
        <authorList>
            <person name="Varghese N."/>
            <person name="Submissions S."/>
        </authorList>
    </citation>
    <scope>NUCLEOTIDE SEQUENCE [LARGE SCALE GENOMIC DNA]</scope>
    <source>
        <strain evidence="3">DSM 25329</strain>
    </source>
</reference>
<evidence type="ECO:0000256" key="1">
    <source>
        <dbReference type="SAM" id="SignalP"/>
    </source>
</evidence>
<evidence type="ECO:0008006" key="4">
    <source>
        <dbReference type="Google" id="ProtNLM"/>
    </source>
</evidence>
<accession>A0A1G7UQD1</accession>
<dbReference type="Proteomes" id="UP000198748">
    <property type="component" value="Unassembled WGS sequence"/>
</dbReference>
<gene>
    <name evidence="2" type="ORF">SAMN04487996_11964</name>
</gene>
<protein>
    <recommendedName>
        <fullName evidence="4">3-keto-disaccharide hydrolase domain-containing protein</fullName>
    </recommendedName>
</protein>
<organism evidence="2 3">
    <name type="scientific">Dyadobacter soli</name>
    <dbReference type="NCBI Taxonomy" id="659014"/>
    <lineage>
        <taxon>Bacteria</taxon>
        <taxon>Pseudomonadati</taxon>
        <taxon>Bacteroidota</taxon>
        <taxon>Cytophagia</taxon>
        <taxon>Cytophagales</taxon>
        <taxon>Spirosomataceae</taxon>
        <taxon>Dyadobacter</taxon>
    </lineage>
</organism>
<keyword evidence="3" id="KW-1185">Reference proteome</keyword>
<dbReference type="OrthoDB" id="118532at2"/>
<evidence type="ECO:0000313" key="2">
    <source>
        <dbReference type="EMBL" id="SDG49339.1"/>
    </source>
</evidence>
<keyword evidence="1" id="KW-0732">Signal</keyword>
<sequence length="226" mass="24588">MKKITTTSLGLSFALSVLFASANAQDIALKPASLTPYQVTATATDYKGKAAIAVEMPKAPINEKTVAVLKDIDFHNGTIEATISGQPKANSGEGARGFVGIAFRVAADTSKMELFYIRPTNGRADDQVRRNHSAQYVSMPGFPWEKLRKETPEKYESYADLVPAEWTKVKIEVKDDKAKFYVNGAAQPTLIVNDLKQGKDHRGSVGLWIGPGTLGHFTDLKVTKAD</sequence>
<evidence type="ECO:0000313" key="3">
    <source>
        <dbReference type="Proteomes" id="UP000198748"/>
    </source>
</evidence>
<proteinExistence type="predicted"/>
<dbReference type="RefSeq" id="WP_090156260.1">
    <property type="nucleotide sequence ID" value="NZ_FNAN01000019.1"/>
</dbReference>
<dbReference type="Gene3D" id="2.60.120.560">
    <property type="entry name" value="Exo-inulinase, domain 1"/>
    <property type="match status" value="1"/>
</dbReference>
<feature type="chain" id="PRO_5011724176" description="3-keto-disaccharide hydrolase domain-containing protein" evidence="1">
    <location>
        <begin position="25"/>
        <end position="226"/>
    </location>
</feature>
<dbReference type="STRING" id="659014.SAMN04487996_11964"/>
<dbReference type="EMBL" id="FNAN01000019">
    <property type="protein sequence ID" value="SDG49339.1"/>
    <property type="molecule type" value="Genomic_DNA"/>
</dbReference>
<name>A0A1G7UQD1_9BACT</name>
<feature type="signal peptide" evidence="1">
    <location>
        <begin position="1"/>
        <end position="24"/>
    </location>
</feature>